<sequence>MKVLHVFVLIICTNTFITCQKTKFRPKTKDATTSVPRQLDNKDWQVKTLKGPFYEEEEIAELKQALAQLNNEDKGPNITVIEIPENVTCNRRKMEDLEKTRRQTPDVNYITLDPAPVNKDDIIDSYCRFLTQDSNNSGRRANSDDDDDDDDDDDNEENGRDFDGSTCPNSVEVINLVVEDVKIYDKECEINLSWRSLN</sequence>
<evidence type="ECO:0000256" key="1">
    <source>
        <dbReference type="SAM" id="MobiDB-lite"/>
    </source>
</evidence>
<feature type="region of interest" description="Disordered" evidence="1">
    <location>
        <begin position="134"/>
        <end position="166"/>
    </location>
</feature>
<feature type="chain" id="PRO_5046537944" evidence="2">
    <location>
        <begin position="20"/>
        <end position="198"/>
    </location>
</feature>
<keyword evidence="2" id="KW-0732">Signal</keyword>
<dbReference type="Proteomes" id="UP000823941">
    <property type="component" value="Chromosome 13"/>
</dbReference>
<accession>A0ABQ7QKE9</accession>
<keyword evidence="4" id="KW-1185">Reference proteome</keyword>
<organism evidence="3 4">
    <name type="scientific">Plutella xylostella</name>
    <name type="common">Diamondback moth</name>
    <name type="synonym">Plutella maculipennis</name>
    <dbReference type="NCBI Taxonomy" id="51655"/>
    <lineage>
        <taxon>Eukaryota</taxon>
        <taxon>Metazoa</taxon>
        <taxon>Ecdysozoa</taxon>
        <taxon>Arthropoda</taxon>
        <taxon>Hexapoda</taxon>
        <taxon>Insecta</taxon>
        <taxon>Pterygota</taxon>
        <taxon>Neoptera</taxon>
        <taxon>Endopterygota</taxon>
        <taxon>Lepidoptera</taxon>
        <taxon>Glossata</taxon>
        <taxon>Ditrysia</taxon>
        <taxon>Yponomeutoidea</taxon>
        <taxon>Plutellidae</taxon>
        <taxon>Plutella</taxon>
    </lineage>
</organism>
<feature type="signal peptide" evidence="2">
    <location>
        <begin position="1"/>
        <end position="19"/>
    </location>
</feature>
<name>A0ABQ7QKE9_PLUXY</name>
<evidence type="ECO:0000313" key="4">
    <source>
        <dbReference type="Proteomes" id="UP000823941"/>
    </source>
</evidence>
<comment type="caution">
    <text evidence="3">The sequence shown here is derived from an EMBL/GenBank/DDBJ whole genome shotgun (WGS) entry which is preliminary data.</text>
</comment>
<proteinExistence type="predicted"/>
<protein>
    <submittedName>
        <fullName evidence="3">Uncharacterized protein</fullName>
    </submittedName>
</protein>
<evidence type="ECO:0000256" key="2">
    <source>
        <dbReference type="SAM" id="SignalP"/>
    </source>
</evidence>
<dbReference type="EMBL" id="JAHIBW010000013">
    <property type="protein sequence ID" value="KAG7305702.1"/>
    <property type="molecule type" value="Genomic_DNA"/>
</dbReference>
<reference evidence="3 4" key="1">
    <citation type="submission" date="2021-06" db="EMBL/GenBank/DDBJ databases">
        <title>A haploid diamondback moth (Plutella xylostella L.) genome assembly resolves 31 chromosomes and identifies a diamide resistance mutation.</title>
        <authorList>
            <person name="Ward C.M."/>
            <person name="Perry K.D."/>
            <person name="Baker G."/>
            <person name="Powis K."/>
            <person name="Heckel D.G."/>
            <person name="Baxter S.W."/>
        </authorList>
    </citation>
    <scope>NUCLEOTIDE SEQUENCE [LARGE SCALE GENOMIC DNA]</scope>
    <source>
        <strain evidence="3 4">LV</strain>
        <tissue evidence="3">Single pupa</tissue>
    </source>
</reference>
<evidence type="ECO:0000313" key="3">
    <source>
        <dbReference type="EMBL" id="KAG7305702.1"/>
    </source>
</evidence>
<feature type="compositionally biased region" description="Acidic residues" evidence="1">
    <location>
        <begin position="144"/>
        <end position="156"/>
    </location>
</feature>
<gene>
    <name evidence="3" type="ORF">JYU34_009828</name>
</gene>